<dbReference type="InterPro" id="IPR052192">
    <property type="entry name" value="Insect_Ionotropic_Sensory_Rcpt"/>
</dbReference>
<evidence type="ECO:0000259" key="15">
    <source>
        <dbReference type="Pfam" id="PF00060"/>
    </source>
</evidence>
<dbReference type="Gene3D" id="1.10.287.70">
    <property type="match status" value="1"/>
</dbReference>
<dbReference type="FunFam" id="3.40.190.10:FF:000289">
    <property type="entry name" value="Ionotropic receptor 10a"/>
    <property type="match status" value="1"/>
</dbReference>
<feature type="transmembrane region" description="Helical" evidence="13">
    <location>
        <begin position="151"/>
        <end position="171"/>
    </location>
</feature>
<dbReference type="OrthoDB" id="6485003at2759"/>
<dbReference type="SUPFAM" id="SSF53850">
    <property type="entry name" value="Periplasmic binding protein-like II"/>
    <property type="match status" value="1"/>
</dbReference>
<evidence type="ECO:0000256" key="9">
    <source>
        <dbReference type="ARBA" id="ARBA00023170"/>
    </source>
</evidence>
<evidence type="ECO:0000256" key="2">
    <source>
        <dbReference type="ARBA" id="ARBA00008685"/>
    </source>
</evidence>
<dbReference type="HOGENOM" id="CLU_007257_8_0_1"/>
<dbReference type="GO" id="GO:0005886">
    <property type="term" value="C:plasma membrane"/>
    <property type="evidence" value="ECO:0007669"/>
    <property type="project" value="UniProtKB-SubCell"/>
</dbReference>
<dbReference type="InterPro" id="IPR001320">
    <property type="entry name" value="Iontro_rcpt_C"/>
</dbReference>
<dbReference type="eggNOG" id="KOG1054">
    <property type="taxonomic scope" value="Eukaryota"/>
</dbReference>
<dbReference type="Pfam" id="PF00060">
    <property type="entry name" value="Lig_chan"/>
    <property type="match status" value="1"/>
</dbReference>
<dbReference type="PhylomeDB" id="E9HJ42"/>
<evidence type="ECO:0000259" key="16">
    <source>
        <dbReference type="Pfam" id="PF10613"/>
    </source>
</evidence>
<dbReference type="AlphaFoldDB" id="E9HJ42"/>
<feature type="transmembrane region" description="Helical" evidence="13">
    <location>
        <begin position="207"/>
        <end position="228"/>
    </location>
</feature>
<evidence type="ECO:0000313" key="17">
    <source>
        <dbReference type="EMBL" id="EFX68255.1"/>
    </source>
</evidence>
<evidence type="ECO:0008006" key="19">
    <source>
        <dbReference type="Google" id="ProtNLM"/>
    </source>
</evidence>
<dbReference type="STRING" id="6669.E9HJ42"/>
<gene>
    <name evidence="17" type="ORF">DAPPUDRAFT_260405</name>
</gene>
<dbReference type="Pfam" id="PF10613">
    <property type="entry name" value="Lig_chan-Glu_bd"/>
    <property type="match status" value="1"/>
</dbReference>
<evidence type="ECO:0000313" key="18">
    <source>
        <dbReference type="Proteomes" id="UP000000305"/>
    </source>
</evidence>
<dbReference type="GO" id="GO:0015276">
    <property type="term" value="F:ligand-gated monoatomic ion channel activity"/>
    <property type="evidence" value="ECO:0007669"/>
    <property type="project" value="InterPro"/>
</dbReference>
<evidence type="ECO:0000256" key="13">
    <source>
        <dbReference type="SAM" id="Phobius"/>
    </source>
</evidence>
<evidence type="ECO:0000256" key="5">
    <source>
        <dbReference type="ARBA" id="ARBA00022692"/>
    </source>
</evidence>
<evidence type="ECO:0000256" key="11">
    <source>
        <dbReference type="ARBA" id="ARBA00023286"/>
    </source>
</evidence>
<dbReference type="InterPro" id="IPR019594">
    <property type="entry name" value="Glu/Gly-bd"/>
</dbReference>
<comment type="subcellular location">
    <subcellularLocation>
        <location evidence="1">Cell membrane</location>
        <topology evidence="1">Multi-pass membrane protein</topology>
    </subcellularLocation>
</comment>
<evidence type="ECO:0000256" key="8">
    <source>
        <dbReference type="ARBA" id="ARBA00023136"/>
    </source>
</evidence>
<dbReference type="KEGG" id="dpx:DAPPUDRAFT_260405"/>
<keyword evidence="14" id="KW-0732">Signal</keyword>
<protein>
    <recommendedName>
        <fullName evidence="19">Ionotropic glutamate receptor L-glutamate and glycine-binding domain-containing protein</fullName>
    </recommendedName>
</protein>
<evidence type="ECO:0000256" key="1">
    <source>
        <dbReference type="ARBA" id="ARBA00004651"/>
    </source>
</evidence>
<sequence>MIVFYWGFFLISTTLNPLADGNDPMDKDIIQGRHFRIGTIHYPPYIIIERTGRNISHANGFVHQIVAWLAEKHQFTATGEIPPPDGAYGALVNGSWNGMVGMVIAGEIDIIATTLSVTYPRSQVVDFTFAFSEDPTSILIPYPQLDSTISGIVWIGIILSMFIVALVLGWISRFEWRIHRHSFHGETGWFPYFWFLFRALANPNEVITFSLSTRLVVAAWCLMAVVFVNSYSSSLLDSIVECA</sequence>
<keyword evidence="7" id="KW-0406">Ion transport</keyword>
<evidence type="ECO:0000256" key="10">
    <source>
        <dbReference type="ARBA" id="ARBA00023180"/>
    </source>
</evidence>
<dbReference type="Gene3D" id="3.40.190.10">
    <property type="entry name" value="Periplasmic binding protein-like II"/>
    <property type="match status" value="1"/>
</dbReference>
<accession>E9HJ42</accession>
<feature type="domain" description="Ionotropic glutamate receptor C-terminal" evidence="15">
    <location>
        <begin position="153"/>
        <end position="235"/>
    </location>
</feature>
<keyword evidence="6 13" id="KW-1133">Transmembrane helix</keyword>
<dbReference type="Proteomes" id="UP000000305">
    <property type="component" value="Unassembled WGS sequence"/>
</dbReference>
<keyword evidence="5 13" id="KW-0812">Transmembrane</keyword>
<organism evidence="17 18">
    <name type="scientific">Daphnia pulex</name>
    <name type="common">Water flea</name>
    <dbReference type="NCBI Taxonomy" id="6669"/>
    <lineage>
        <taxon>Eukaryota</taxon>
        <taxon>Metazoa</taxon>
        <taxon>Ecdysozoa</taxon>
        <taxon>Arthropoda</taxon>
        <taxon>Crustacea</taxon>
        <taxon>Branchiopoda</taxon>
        <taxon>Diplostraca</taxon>
        <taxon>Cladocera</taxon>
        <taxon>Anomopoda</taxon>
        <taxon>Daphniidae</taxon>
        <taxon>Daphnia</taxon>
    </lineage>
</organism>
<keyword evidence="18" id="KW-1185">Reference proteome</keyword>
<name>E9HJ42_DAPPU</name>
<keyword evidence="9" id="KW-0675">Receptor</keyword>
<feature type="signal peptide" evidence="14">
    <location>
        <begin position="1"/>
        <end position="21"/>
    </location>
</feature>
<dbReference type="GO" id="GO:0050906">
    <property type="term" value="P:detection of stimulus involved in sensory perception"/>
    <property type="evidence" value="ECO:0007669"/>
    <property type="project" value="UniProtKB-ARBA"/>
</dbReference>
<keyword evidence="3" id="KW-0813">Transport</keyword>
<evidence type="ECO:0000256" key="6">
    <source>
        <dbReference type="ARBA" id="ARBA00022989"/>
    </source>
</evidence>
<evidence type="ECO:0000256" key="12">
    <source>
        <dbReference type="ARBA" id="ARBA00023303"/>
    </source>
</evidence>
<feature type="chain" id="PRO_5003238156" description="Ionotropic glutamate receptor L-glutamate and glycine-binding domain-containing protein" evidence="14">
    <location>
        <begin position="22"/>
        <end position="243"/>
    </location>
</feature>
<proteinExistence type="inferred from homology"/>
<dbReference type="EMBL" id="GL732659">
    <property type="protein sequence ID" value="EFX68255.1"/>
    <property type="molecule type" value="Genomic_DNA"/>
</dbReference>
<evidence type="ECO:0000256" key="14">
    <source>
        <dbReference type="SAM" id="SignalP"/>
    </source>
</evidence>
<dbReference type="InParanoid" id="E9HJ42"/>
<feature type="domain" description="Ionotropic glutamate receptor L-glutamate and glycine-binding" evidence="16">
    <location>
        <begin position="34"/>
        <end position="143"/>
    </location>
</feature>
<evidence type="ECO:0000256" key="4">
    <source>
        <dbReference type="ARBA" id="ARBA00022475"/>
    </source>
</evidence>
<keyword evidence="12" id="KW-0407">Ion channel</keyword>
<reference evidence="17 18" key="1">
    <citation type="journal article" date="2011" name="Science">
        <title>The ecoresponsive genome of Daphnia pulex.</title>
        <authorList>
            <person name="Colbourne J.K."/>
            <person name="Pfrender M.E."/>
            <person name="Gilbert D."/>
            <person name="Thomas W.K."/>
            <person name="Tucker A."/>
            <person name="Oakley T.H."/>
            <person name="Tokishita S."/>
            <person name="Aerts A."/>
            <person name="Arnold G.J."/>
            <person name="Basu M.K."/>
            <person name="Bauer D.J."/>
            <person name="Caceres C.E."/>
            <person name="Carmel L."/>
            <person name="Casola C."/>
            <person name="Choi J.H."/>
            <person name="Detter J.C."/>
            <person name="Dong Q."/>
            <person name="Dusheyko S."/>
            <person name="Eads B.D."/>
            <person name="Frohlich T."/>
            <person name="Geiler-Samerotte K.A."/>
            <person name="Gerlach D."/>
            <person name="Hatcher P."/>
            <person name="Jogdeo S."/>
            <person name="Krijgsveld J."/>
            <person name="Kriventseva E.V."/>
            <person name="Kultz D."/>
            <person name="Laforsch C."/>
            <person name="Lindquist E."/>
            <person name="Lopez J."/>
            <person name="Manak J.R."/>
            <person name="Muller J."/>
            <person name="Pangilinan J."/>
            <person name="Patwardhan R.P."/>
            <person name="Pitluck S."/>
            <person name="Pritham E.J."/>
            <person name="Rechtsteiner A."/>
            <person name="Rho M."/>
            <person name="Rogozin I.B."/>
            <person name="Sakarya O."/>
            <person name="Salamov A."/>
            <person name="Schaack S."/>
            <person name="Shapiro H."/>
            <person name="Shiga Y."/>
            <person name="Skalitzky C."/>
            <person name="Smith Z."/>
            <person name="Souvorov A."/>
            <person name="Sung W."/>
            <person name="Tang Z."/>
            <person name="Tsuchiya D."/>
            <person name="Tu H."/>
            <person name="Vos H."/>
            <person name="Wang M."/>
            <person name="Wolf Y.I."/>
            <person name="Yamagata H."/>
            <person name="Yamada T."/>
            <person name="Ye Y."/>
            <person name="Shaw J.R."/>
            <person name="Andrews J."/>
            <person name="Crease T.J."/>
            <person name="Tang H."/>
            <person name="Lucas S.M."/>
            <person name="Robertson H.M."/>
            <person name="Bork P."/>
            <person name="Koonin E.V."/>
            <person name="Zdobnov E.M."/>
            <person name="Grigoriev I.V."/>
            <person name="Lynch M."/>
            <person name="Boore J.L."/>
        </authorList>
    </citation>
    <scope>NUCLEOTIDE SEQUENCE [LARGE SCALE GENOMIC DNA]</scope>
</reference>
<keyword evidence="4" id="KW-1003">Cell membrane</keyword>
<keyword evidence="8 13" id="KW-0472">Membrane</keyword>
<keyword evidence="10" id="KW-0325">Glycoprotein</keyword>
<dbReference type="PANTHER" id="PTHR42643:SF24">
    <property type="entry name" value="IONOTROPIC RECEPTOR 60A"/>
    <property type="match status" value="1"/>
</dbReference>
<dbReference type="PANTHER" id="PTHR42643">
    <property type="entry name" value="IONOTROPIC RECEPTOR 20A-RELATED"/>
    <property type="match status" value="1"/>
</dbReference>
<evidence type="ECO:0000256" key="7">
    <source>
        <dbReference type="ARBA" id="ARBA00023065"/>
    </source>
</evidence>
<evidence type="ECO:0000256" key="3">
    <source>
        <dbReference type="ARBA" id="ARBA00022448"/>
    </source>
</evidence>
<comment type="similarity">
    <text evidence="2">Belongs to the glutamate-gated ion channel (TC 1.A.10.1) family.</text>
</comment>
<keyword evidence="11" id="KW-1071">Ligand-gated ion channel</keyword>